<keyword evidence="4 5" id="KW-0269">Exonuclease</keyword>
<dbReference type="CDD" id="cd04489">
    <property type="entry name" value="ExoVII_LU_OBF"/>
    <property type="match status" value="1"/>
</dbReference>
<comment type="subcellular location">
    <subcellularLocation>
        <location evidence="5 6">Cytoplasm</location>
    </subcellularLocation>
</comment>
<comment type="caution">
    <text evidence="9">The sequence shown here is derived from an EMBL/GenBank/DDBJ whole genome shotgun (WGS) entry which is preliminary data.</text>
</comment>
<dbReference type="InterPro" id="IPR025824">
    <property type="entry name" value="OB-fold_nuc-bd_dom"/>
</dbReference>
<evidence type="ECO:0000313" key="10">
    <source>
        <dbReference type="Proteomes" id="UP000824088"/>
    </source>
</evidence>
<evidence type="ECO:0000256" key="4">
    <source>
        <dbReference type="ARBA" id="ARBA00022839"/>
    </source>
</evidence>
<evidence type="ECO:0000256" key="3">
    <source>
        <dbReference type="ARBA" id="ARBA00022801"/>
    </source>
</evidence>
<organism evidence="9 10">
    <name type="scientific">Candidatus Limadaptatus stercorigallinarum</name>
    <dbReference type="NCBI Taxonomy" id="2840845"/>
    <lineage>
        <taxon>Bacteria</taxon>
        <taxon>Bacillati</taxon>
        <taxon>Bacillota</taxon>
        <taxon>Clostridia</taxon>
        <taxon>Eubacteriales</taxon>
        <taxon>Candidatus Limadaptatus</taxon>
    </lineage>
</organism>
<dbReference type="InterPro" id="IPR020579">
    <property type="entry name" value="Exonuc_VII_lsu_C"/>
</dbReference>
<dbReference type="PANTHER" id="PTHR30008">
    <property type="entry name" value="EXODEOXYRIBONUCLEASE 7 LARGE SUBUNIT"/>
    <property type="match status" value="1"/>
</dbReference>
<feature type="domain" description="Exonuclease VII large subunit C-terminal" evidence="7">
    <location>
        <begin position="125"/>
        <end position="297"/>
    </location>
</feature>
<dbReference type="GO" id="GO:0003676">
    <property type="term" value="F:nucleic acid binding"/>
    <property type="evidence" value="ECO:0007669"/>
    <property type="project" value="InterPro"/>
</dbReference>
<dbReference type="NCBIfam" id="TIGR00237">
    <property type="entry name" value="xseA"/>
    <property type="match status" value="1"/>
</dbReference>
<dbReference type="Proteomes" id="UP000824088">
    <property type="component" value="Unassembled WGS sequence"/>
</dbReference>
<accession>A0A9D1HR23</accession>
<gene>
    <name evidence="5 9" type="primary">xseA</name>
    <name evidence="9" type="ORF">IAD51_01750</name>
</gene>
<name>A0A9D1HR23_9FIRM</name>
<reference evidence="9" key="1">
    <citation type="submission" date="2020-10" db="EMBL/GenBank/DDBJ databases">
        <authorList>
            <person name="Gilroy R."/>
        </authorList>
    </citation>
    <scope>NUCLEOTIDE SEQUENCE</scope>
    <source>
        <strain evidence="9">1063</strain>
    </source>
</reference>
<dbReference type="PANTHER" id="PTHR30008:SF0">
    <property type="entry name" value="EXODEOXYRIBONUCLEASE 7 LARGE SUBUNIT"/>
    <property type="match status" value="1"/>
</dbReference>
<evidence type="ECO:0000313" key="9">
    <source>
        <dbReference type="EMBL" id="HIU20951.1"/>
    </source>
</evidence>
<evidence type="ECO:0000256" key="6">
    <source>
        <dbReference type="RuleBase" id="RU004355"/>
    </source>
</evidence>
<dbReference type="EMBL" id="DVMN01000029">
    <property type="protein sequence ID" value="HIU20951.1"/>
    <property type="molecule type" value="Genomic_DNA"/>
</dbReference>
<evidence type="ECO:0000256" key="2">
    <source>
        <dbReference type="ARBA" id="ARBA00022722"/>
    </source>
</evidence>
<dbReference type="GO" id="GO:0006308">
    <property type="term" value="P:DNA catabolic process"/>
    <property type="evidence" value="ECO:0007669"/>
    <property type="project" value="UniProtKB-UniRule"/>
</dbReference>
<comment type="similarity">
    <text evidence="5 6">Belongs to the XseA family.</text>
</comment>
<dbReference type="AlphaFoldDB" id="A0A9D1HR23"/>
<comment type="catalytic activity">
    <reaction evidence="5 6">
        <text>Exonucleolytic cleavage in either 5'- to 3'- or 3'- to 5'-direction to yield nucleoside 5'-phosphates.</text>
        <dbReference type="EC" id="3.1.11.6"/>
    </reaction>
</comment>
<evidence type="ECO:0000256" key="5">
    <source>
        <dbReference type="HAMAP-Rule" id="MF_00378"/>
    </source>
</evidence>
<comment type="function">
    <text evidence="5">Bidirectionally degrades single-stranded DNA into large acid-insoluble oligonucleotides, which are then degraded further into small acid-soluble oligonucleotides.</text>
</comment>
<evidence type="ECO:0000256" key="1">
    <source>
        <dbReference type="ARBA" id="ARBA00022490"/>
    </source>
</evidence>
<sequence length="401" mass="43323">MTAQNPISEKAISVTELNATLKACLDAPIFRGLEVFGEVSGARMSGAHLYFTLKDRESQIQCTSFNAARTYIPKDGESVIVRGSVDYWTKGGRLSFVASAITPAGKGLLAIEFERLRAKLAAEGLFDEKHKVPVPKFPKDVLVVTSKTGAVIRDIVTTVRRKNPVINIAVRDVRVQGEGAAHEIAGVLRRVDALGYDVVIIARGGGSLEDLAPFYDEELVRAIYDMKTPVVSAVGHETDFSLADFVADVRAATPTAAAELVAYDYYALADTVKKYAADMRRGVLRNFERKSSRTSIAGAALGRRMVSFHTARENRVRALSSRLRMLAENKVAAAEAKLGKLSGMLDALSPLKVLSRGYFNVQAAGRSVTSVRKLAVGDTVTARGGDGSFDAQVTRIVPDEK</sequence>
<evidence type="ECO:0000259" key="7">
    <source>
        <dbReference type="Pfam" id="PF02601"/>
    </source>
</evidence>
<reference evidence="9" key="2">
    <citation type="journal article" date="2021" name="PeerJ">
        <title>Extensive microbial diversity within the chicken gut microbiome revealed by metagenomics and culture.</title>
        <authorList>
            <person name="Gilroy R."/>
            <person name="Ravi A."/>
            <person name="Getino M."/>
            <person name="Pursley I."/>
            <person name="Horton D.L."/>
            <person name="Alikhan N.F."/>
            <person name="Baker D."/>
            <person name="Gharbi K."/>
            <person name="Hall N."/>
            <person name="Watson M."/>
            <person name="Adriaenssens E.M."/>
            <person name="Foster-Nyarko E."/>
            <person name="Jarju S."/>
            <person name="Secka A."/>
            <person name="Antonio M."/>
            <person name="Oren A."/>
            <person name="Chaudhuri R.R."/>
            <person name="La Ragione R."/>
            <person name="Hildebrand F."/>
            <person name="Pallen M.J."/>
        </authorList>
    </citation>
    <scope>NUCLEOTIDE SEQUENCE</scope>
    <source>
        <strain evidence="9">1063</strain>
    </source>
</reference>
<dbReference type="EC" id="3.1.11.6" evidence="5"/>
<keyword evidence="1 5" id="KW-0963">Cytoplasm</keyword>
<dbReference type="GO" id="GO:0009318">
    <property type="term" value="C:exodeoxyribonuclease VII complex"/>
    <property type="evidence" value="ECO:0007669"/>
    <property type="project" value="UniProtKB-UniRule"/>
</dbReference>
<dbReference type="Pfam" id="PF13742">
    <property type="entry name" value="tRNA_anti_2"/>
    <property type="match status" value="1"/>
</dbReference>
<dbReference type="Pfam" id="PF02601">
    <property type="entry name" value="Exonuc_VII_L"/>
    <property type="match status" value="2"/>
</dbReference>
<keyword evidence="3 5" id="KW-0378">Hydrolase</keyword>
<dbReference type="GO" id="GO:0008855">
    <property type="term" value="F:exodeoxyribonuclease VII activity"/>
    <property type="evidence" value="ECO:0007669"/>
    <property type="project" value="UniProtKB-UniRule"/>
</dbReference>
<protein>
    <recommendedName>
        <fullName evidence="5">Exodeoxyribonuclease 7 large subunit</fullName>
        <ecNumber evidence="5">3.1.11.6</ecNumber>
    </recommendedName>
    <alternativeName>
        <fullName evidence="5">Exodeoxyribonuclease VII large subunit</fullName>
        <shortName evidence="5">Exonuclease VII large subunit</shortName>
    </alternativeName>
</protein>
<proteinExistence type="inferred from homology"/>
<comment type="subunit">
    <text evidence="5">Heterooligomer composed of large and small subunits.</text>
</comment>
<feature type="domain" description="OB-fold nucleic acid binding" evidence="8">
    <location>
        <begin position="12"/>
        <end position="101"/>
    </location>
</feature>
<feature type="domain" description="Exonuclease VII large subunit C-terminal" evidence="7">
    <location>
        <begin position="309"/>
        <end position="391"/>
    </location>
</feature>
<dbReference type="HAMAP" id="MF_00378">
    <property type="entry name" value="Exonuc_7_L"/>
    <property type="match status" value="1"/>
</dbReference>
<dbReference type="InterPro" id="IPR003753">
    <property type="entry name" value="Exonuc_VII_L"/>
</dbReference>
<evidence type="ECO:0000259" key="8">
    <source>
        <dbReference type="Pfam" id="PF13742"/>
    </source>
</evidence>
<keyword evidence="2 5" id="KW-0540">Nuclease</keyword>
<dbReference type="GO" id="GO:0005737">
    <property type="term" value="C:cytoplasm"/>
    <property type="evidence" value="ECO:0007669"/>
    <property type="project" value="UniProtKB-SubCell"/>
</dbReference>